<organism evidence="3">
    <name type="scientific">Chromera velia CCMP2878</name>
    <dbReference type="NCBI Taxonomy" id="1169474"/>
    <lineage>
        <taxon>Eukaryota</taxon>
        <taxon>Sar</taxon>
        <taxon>Alveolata</taxon>
        <taxon>Colpodellida</taxon>
        <taxon>Chromeraceae</taxon>
        <taxon>Chromera</taxon>
    </lineage>
</organism>
<evidence type="ECO:0000313" key="3">
    <source>
        <dbReference type="EMBL" id="CEM34219.1"/>
    </source>
</evidence>
<dbReference type="EMBL" id="CDMZ01001547">
    <property type="protein sequence ID" value="CEM34219.1"/>
    <property type="molecule type" value="Genomic_DNA"/>
</dbReference>
<dbReference type="InterPro" id="IPR055411">
    <property type="entry name" value="LRR_FXL15/At3g58940/PEG3-like"/>
</dbReference>
<dbReference type="Gene3D" id="3.80.10.10">
    <property type="entry name" value="Ribonuclease Inhibitor"/>
    <property type="match status" value="1"/>
</dbReference>
<dbReference type="Pfam" id="PF24758">
    <property type="entry name" value="LRR_At5g56370"/>
    <property type="match status" value="1"/>
</dbReference>
<dbReference type="VEuPathDB" id="CryptoDB:Cvel_749"/>
<gene>
    <name evidence="3" type="ORF">Cvel_749</name>
</gene>
<protein>
    <submittedName>
        <fullName evidence="3">Uncharacterized protein</fullName>
    </submittedName>
</protein>
<feature type="domain" description="F-box" evidence="1">
    <location>
        <begin position="22"/>
        <end position="49"/>
    </location>
</feature>
<dbReference type="PANTHER" id="PTHR13318:SF190">
    <property type="entry name" value="PARTNER OF PAIRED, ISOFORM B"/>
    <property type="match status" value="1"/>
</dbReference>
<reference evidence="3" key="1">
    <citation type="submission" date="2014-11" db="EMBL/GenBank/DDBJ databases">
        <authorList>
            <person name="Otto D Thomas"/>
            <person name="Naeem Raeece"/>
        </authorList>
    </citation>
    <scope>NUCLEOTIDE SEQUENCE</scope>
</reference>
<evidence type="ECO:0000259" key="1">
    <source>
        <dbReference type="Pfam" id="PF00646"/>
    </source>
</evidence>
<dbReference type="Pfam" id="PF00646">
    <property type="entry name" value="F-box"/>
    <property type="match status" value="1"/>
</dbReference>
<feature type="domain" description="F-box/LRR-repeat protein 15/At3g58940/PEG3-like LRR" evidence="2">
    <location>
        <begin position="218"/>
        <end position="378"/>
    </location>
</feature>
<dbReference type="InterPro" id="IPR036047">
    <property type="entry name" value="F-box-like_dom_sf"/>
</dbReference>
<name>A0A0G4GTX6_9ALVE</name>
<dbReference type="PANTHER" id="PTHR13318">
    <property type="entry name" value="PARTNER OF PAIRED, ISOFORM B-RELATED"/>
    <property type="match status" value="1"/>
</dbReference>
<evidence type="ECO:0000259" key="2">
    <source>
        <dbReference type="Pfam" id="PF24758"/>
    </source>
</evidence>
<dbReference type="SMART" id="SM00367">
    <property type="entry name" value="LRR_CC"/>
    <property type="match status" value="3"/>
</dbReference>
<dbReference type="CDD" id="cd09917">
    <property type="entry name" value="F-box_SF"/>
    <property type="match status" value="1"/>
</dbReference>
<dbReference type="InterPro" id="IPR001810">
    <property type="entry name" value="F-box_dom"/>
</dbReference>
<sequence length="442" mass="49073">MMKEDKAPSEWSDFNRWLKTPLLDRSFSFLPLKSRLRFRQVCTHFRKYAEQVSELSLCFDPDDPTRIFRDNEEDTAEPTDPLMFEESDEEIDKSVSKLNGLFSIAGKHLAKNLESLQVELPQSWFLRPNLRSHLDAVSPTLPLRSLLLGLGTAPNPSILSETLTPLSSTLEHLALECFHLQDPTATFAPPGQAFETPPGEEPVYLSVREDGFRNAPGRPGDPRTSLIASLASLSRLRTLRLSFWRLSDEDVESLAASLPNLRDLDVASAPGEGYGGHLSSAACKAIAQGCPHLQMLDISYHEDVEFDGIQELLRLCVHLRELDISRCRASETEEAVSRVVDCSVLSGGSLLILKFEALDVESPVLRGTVINAPRLLLVDGLLHGVIKPADFRPPLLASSDKPDEREAFAAQTETLVLAERASVARRFGENGWEFMEEDGDEA</sequence>
<dbReference type="InterPro" id="IPR032675">
    <property type="entry name" value="LRR_dom_sf"/>
</dbReference>
<dbReference type="GO" id="GO:0019005">
    <property type="term" value="C:SCF ubiquitin ligase complex"/>
    <property type="evidence" value="ECO:0007669"/>
    <property type="project" value="TreeGrafter"/>
</dbReference>
<dbReference type="InterPro" id="IPR006553">
    <property type="entry name" value="Leu-rich_rpt_Cys-con_subtyp"/>
</dbReference>
<dbReference type="SUPFAM" id="SSF81383">
    <property type="entry name" value="F-box domain"/>
    <property type="match status" value="1"/>
</dbReference>
<dbReference type="GO" id="GO:0031146">
    <property type="term" value="P:SCF-dependent proteasomal ubiquitin-dependent protein catabolic process"/>
    <property type="evidence" value="ECO:0007669"/>
    <property type="project" value="TreeGrafter"/>
</dbReference>
<dbReference type="AlphaFoldDB" id="A0A0G4GTX6"/>
<proteinExistence type="predicted"/>
<accession>A0A0G4GTX6</accession>
<dbReference type="SUPFAM" id="SSF52047">
    <property type="entry name" value="RNI-like"/>
    <property type="match status" value="1"/>
</dbReference>